<accession>B4W199</accession>
<dbReference type="EMBL" id="DS989867">
    <property type="protein sequence ID" value="EDX72119.1"/>
    <property type="molecule type" value="Genomic_DNA"/>
</dbReference>
<sequence>MGDSARITLNDQEIGFVHYSRGLNVAVIDEATGQPLVCTTFDTFFPGNADRFADLVDKLPSGRIVAIAVKDDASANLSQRAKRACQSLGSRQVHCLRFRTSWALIGQKDAKPGIAKEELSDYSDVVCSRLISVSGDTVQRPSLGVISAGGNQGNFAQITWNNEEIGIEGGYQRGLNVVVFDRRDKTQAFSRSFDFFVNPENAEAFAQLIEDCSLDQGIAIAVKDDASVNLSERAKQACEALGSRLIRHLQFRSSWAIVGYKDTSAGSAIEQLSHDRSVGVRVW</sequence>
<feature type="domain" description="ILEI/PANDER" evidence="1">
    <location>
        <begin position="21"/>
        <end position="109"/>
    </location>
</feature>
<dbReference type="GO" id="GO:0047223">
    <property type="term" value="F:beta-1,3-galactosyl-O-glycosyl-glycoprotein beta-1,3-N-acetylglucosaminyltransferase activity"/>
    <property type="evidence" value="ECO:0007669"/>
    <property type="project" value="TreeGrafter"/>
</dbReference>
<gene>
    <name evidence="2" type="ORF">MC7420_7599</name>
</gene>
<keyword evidence="3" id="KW-1185">Reference proteome</keyword>
<dbReference type="HOGENOM" id="CLU_982488_0_0_3"/>
<dbReference type="PANTHER" id="PTHR46396:SF1">
    <property type="entry name" value="PROTEIN O-LINKED-MANNOSE BETA-1,2-N-ACETYLGLUCOSAMINYLTRANSFERASE 1"/>
    <property type="match status" value="1"/>
</dbReference>
<evidence type="ECO:0000313" key="2">
    <source>
        <dbReference type="EMBL" id="EDX72119.1"/>
    </source>
</evidence>
<feature type="domain" description="ILEI/PANDER" evidence="1">
    <location>
        <begin position="173"/>
        <end position="262"/>
    </location>
</feature>
<dbReference type="PANTHER" id="PTHR46396">
    <property type="entry name" value="PROTEIN O-LINKED-MANNOSE BETA-1,2-N-ACETYLGLUCOSAMINYLTRANSFERASE 1"/>
    <property type="match status" value="1"/>
</dbReference>
<reference evidence="2 3" key="1">
    <citation type="submission" date="2008-07" db="EMBL/GenBank/DDBJ databases">
        <authorList>
            <person name="Tandeau de Marsac N."/>
            <person name="Ferriera S."/>
            <person name="Johnson J."/>
            <person name="Kravitz S."/>
            <person name="Beeson K."/>
            <person name="Sutton G."/>
            <person name="Rogers Y.-H."/>
            <person name="Friedman R."/>
            <person name="Frazier M."/>
            <person name="Venter J.C."/>
        </authorList>
    </citation>
    <scope>NUCLEOTIDE SEQUENCE [LARGE SCALE GENOMIC DNA]</scope>
    <source>
        <strain evidence="2 3">PCC 7420</strain>
    </source>
</reference>
<dbReference type="STRING" id="118168.MC7420_7599"/>
<dbReference type="Proteomes" id="UP000003835">
    <property type="component" value="Unassembled WGS sequence"/>
</dbReference>
<organism evidence="2 3">
    <name type="scientific">Coleofasciculus chthonoplastes PCC 7420</name>
    <dbReference type="NCBI Taxonomy" id="118168"/>
    <lineage>
        <taxon>Bacteria</taxon>
        <taxon>Bacillati</taxon>
        <taxon>Cyanobacteriota</taxon>
        <taxon>Cyanophyceae</taxon>
        <taxon>Coleofasciculales</taxon>
        <taxon>Coleofasciculaceae</taxon>
        <taxon>Coleofasciculus</taxon>
    </lineage>
</organism>
<proteinExistence type="predicted"/>
<evidence type="ECO:0000259" key="1">
    <source>
        <dbReference type="Pfam" id="PF15711"/>
    </source>
</evidence>
<dbReference type="PROSITE" id="PS52031">
    <property type="entry name" value="GG_LECTIN"/>
    <property type="match status" value="1"/>
</dbReference>
<dbReference type="AlphaFoldDB" id="B4W199"/>
<protein>
    <recommendedName>
        <fullName evidence="1">ILEI/PANDER domain-containing protein</fullName>
    </recommendedName>
</protein>
<dbReference type="Pfam" id="PF15711">
    <property type="entry name" value="ILEI"/>
    <property type="match status" value="2"/>
</dbReference>
<evidence type="ECO:0000313" key="3">
    <source>
        <dbReference type="Proteomes" id="UP000003835"/>
    </source>
</evidence>
<dbReference type="InterPro" id="IPR052463">
    <property type="entry name" value="O-linked_mannose_GnT"/>
</dbReference>
<dbReference type="eggNOG" id="COG0688">
    <property type="taxonomic scope" value="Bacteria"/>
</dbReference>
<dbReference type="GO" id="GO:0016266">
    <property type="term" value="P:protein O-linked glycosylation via N-acetyl-galactosamine"/>
    <property type="evidence" value="ECO:0007669"/>
    <property type="project" value="TreeGrafter"/>
</dbReference>
<dbReference type="InterPro" id="IPR039477">
    <property type="entry name" value="ILEI/PANDER_dom"/>
</dbReference>
<name>B4W199_9CYAN</name>